<protein>
    <submittedName>
        <fullName evidence="2">DUF38 domain-containing protein</fullName>
    </submittedName>
</protein>
<dbReference type="WBParaSite" id="JU765_v2.g15253.t1">
    <property type="protein sequence ID" value="JU765_v2.g15253.t1"/>
    <property type="gene ID" value="JU765_v2.g15253"/>
</dbReference>
<proteinExistence type="predicted"/>
<sequence>MVEKLKLKRYVEFNFGEDYMVYKGSHAFLVKLIQFAVPYVNYIEFNCFSDEWYNVVFDLLSRESKQKTLTIDGLPVVIDIAKTALTNMVDRGVLIEFRNLELLVVFQLPPCNFECLAVESESDSEPFMRPRLEWRFLKYIKCSFRKLNFSIAEFSHIDDDFPPSWKVPGNFLVDYIQEIHSTKIVYYECTLELFMALKRVFPNANTLTIDLFFVRQIFENYIVEIKEAICQAPQEYIHILSRTDALQNERRLIEFFDGKKIDENTFEWKMESNEKKTFKLQIPGRKNWFLQRYIR</sequence>
<name>A0AC34QDT7_9BILA</name>
<evidence type="ECO:0000313" key="1">
    <source>
        <dbReference type="Proteomes" id="UP000887576"/>
    </source>
</evidence>
<accession>A0AC34QDT7</accession>
<reference evidence="2" key="1">
    <citation type="submission" date="2022-11" db="UniProtKB">
        <authorList>
            <consortium name="WormBaseParasite"/>
        </authorList>
    </citation>
    <scope>IDENTIFICATION</scope>
</reference>
<evidence type="ECO:0000313" key="2">
    <source>
        <dbReference type="WBParaSite" id="JU765_v2.g15253.t1"/>
    </source>
</evidence>
<dbReference type="Proteomes" id="UP000887576">
    <property type="component" value="Unplaced"/>
</dbReference>
<organism evidence="1 2">
    <name type="scientific">Panagrolaimus sp. JU765</name>
    <dbReference type="NCBI Taxonomy" id="591449"/>
    <lineage>
        <taxon>Eukaryota</taxon>
        <taxon>Metazoa</taxon>
        <taxon>Ecdysozoa</taxon>
        <taxon>Nematoda</taxon>
        <taxon>Chromadorea</taxon>
        <taxon>Rhabditida</taxon>
        <taxon>Tylenchina</taxon>
        <taxon>Panagrolaimomorpha</taxon>
        <taxon>Panagrolaimoidea</taxon>
        <taxon>Panagrolaimidae</taxon>
        <taxon>Panagrolaimus</taxon>
    </lineage>
</organism>